<keyword evidence="2" id="KW-1185">Reference proteome</keyword>
<evidence type="ECO:0000313" key="1">
    <source>
        <dbReference type="EMBL" id="QYM78852.1"/>
    </source>
</evidence>
<dbReference type="SFLD" id="SFLDG01129">
    <property type="entry name" value="C1.5:_HAD__Beta-PGM__Phosphata"/>
    <property type="match status" value="1"/>
</dbReference>
<organism evidence="1 2">
    <name type="scientific">Horticoccus luteus</name>
    <dbReference type="NCBI Taxonomy" id="2862869"/>
    <lineage>
        <taxon>Bacteria</taxon>
        <taxon>Pseudomonadati</taxon>
        <taxon>Verrucomicrobiota</taxon>
        <taxon>Opitutia</taxon>
        <taxon>Opitutales</taxon>
        <taxon>Opitutaceae</taxon>
        <taxon>Horticoccus</taxon>
    </lineage>
</organism>
<dbReference type="RefSeq" id="WP_220161956.1">
    <property type="nucleotide sequence ID" value="NZ_CP080507.1"/>
</dbReference>
<dbReference type="SUPFAM" id="SSF56784">
    <property type="entry name" value="HAD-like"/>
    <property type="match status" value="1"/>
</dbReference>
<dbReference type="Proteomes" id="UP000825051">
    <property type="component" value="Chromosome"/>
</dbReference>
<gene>
    <name evidence="1" type="ORF">K0B96_16345</name>
</gene>
<keyword evidence="1" id="KW-0378">Hydrolase</keyword>
<name>A0A8F9TVJ5_9BACT</name>
<dbReference type="Pfam" id="PF00702">
    <property type="entry name" value="Hydrolase"/>
    <property type="match status" value="1"/>
</dbReference>
<dbReference type="KEGG" id="ole:K0B96_16345"/>
<dbReference type="PANTHER" id="PTHR43611:SF3">
    <property type="entry name" value="FLAVIN MONONUCLEOTIDE HYDROLASE 1, CHLOROPLATIC"/>
    <property type="match status" value="1"/>
</dbReference>
<dbReference type="SFLD" id="SFLDS00003">
    <property type="entry name" value="Haloacid_Dehalogenase"/>
    <property type="match status" value="1"/>
</dbReference>
<protein>
    <submittedName>
        <fullName evidence="1">HAD hydrolase-like protein</fullName>
    </submittedName>
</protein>
<dbReference type="AlphaFoldDB" id="A0A8F9TVJ5"/>
<evidence type="ECO:0000313" key="2">
    <source>
        <dbReference type="Proteomes" id="UP000825051"/>
    </source>
</evidence>
<sequence length="217" mass="24853">MRTPRRIKTLFVDIGGVLLTNGWDHPARRRAARHFQLDAAEMEARHHLSFETFEIGRLTLDAYLNRVVFHQPRQFTRAQFRHFLFAQSQPLSDMLALVRALKVRHGLKVVVVSNEARELNAHRIRTFKLTDFVDVFVSSCFVQLRKPDPAIFRLALDLAQTPASETIYLENTALFVDVAAGLGMRGIVHADYASTRVQLAALGLRVDDDREPTRKHR</sequence>
<dbReference type="GO" id="GO:0016787">
    <property type="term" value="F:hydrolase activity"/>
    <property type="evidence" value="ECO:0007669"/>
    <property type="project" value="UniProtKB-KW"/>
</dbReference>
<dbReference type="InterPro" id="IPR036412">
    <property type="entry name" value="HAD-like_sf"/>
</dbReference>
<dbReference type="Gene3D" id="3.40.50.1000">
    <property type="entry name" value="HAD superfamily/HAD-like"/>
    <property type="match status" value="1"/>
</dbReference>
<dbReference type="InterPro" id="IPR023198">
    <property type="entry name" value="PGP-like_dom2"/>
</dbReference>
<proteinExistence type="predicted"/>
<dbReference type="PANTHER" id="PTHR43611">
    <property type="entry name" value="ALPHA-D-GLUCOSE 1-PHOSPHATE PHOSPHATASE"/>
    <property type="match status" value="1"/>
</dbReference>
<dbReference type="InterPro" id="IPR023214">
    <property type="entry name" value="HAD_sf"/>
</dbReference>
<accession>A0A8F9TVJ5</accession>
<dbReference type="Gene3D" id="1.10.150.240">
    <property type="entry name" value="Putative phosphatase, domain 2"/>
    <property type="match status" value="1"/>
</dbReference>
<reference evidence="1" key="1">
    <citation type="submission" date="2021-08" db="EMBL/GenBank/DDBJ databases">
        <title>Genome of a novel bacterium of the phylum Verrucomicrobia, Oleiharenicola sp. KSB-15.</title>
        <authorList>
            <person name="Chung J.-H."/>
            <person name="Ahn J.-H."/>
            <person name="Yoon Y."/>
            <person name="Kim D.-Y."/>
            <person name="An S.-H."/>
            <person name="Park I."/>
            <person name="Yeon J."/>
        </authorList>
    </citation>
    <scope>NUCLEOTIDE SEQUENCE</scope>
    <source>
        <strain evidence="1">KSB-15</strain>
    </source>
</reference>
<dbReference type="EMBL" id="CP080507">
    <property type="protein sequence ID" value="QYM78852.1"/>
    <property type="molecule type" value="Genomic_DNA"/>
</dbReference>